<dbReference type="STRING" id="1548018.LS64_01245"/>
<keyword evidence="4" id="KW-1185">Reference proteome</keyword>
<dbReference type="AlphaFoldDB" id="A0A347VR87"/>
<gene>
    <name evidence="2" type="ORF">DCO61_01230</name>
    <name evidence="3" type="ORF">LS64_011765</name>
</gene>
<dbReference type="OrthoDB" id="5329090at2"/>
<dbReference type="InterPro" id="IPR051396">
    <property type="entry name" value="Bact_Antivir_Def_Nuclease"/>
</dbReference>
<name>A0A347VR87_9HELI</name>
<sequence length="335" mass="38692">MIKNLEITHFKGIKNLKLDNLSRINIFVGKPNTCKSTILEAICLYFAQNQFDLRDILDVRAMSFESDCFLSLFHNYNASKNIVINADNNALSITIDNNYIMIAGNKTYPSDDESLPNRITLDYHNREMTFTRNIAKYDQVQFEFLMGNKGSSIDYKSSCVQLISQNNVLDKTLKNLTQILESKKKFNELKEVCKKFSLNIESLELVKNKIIIRKKHIDKAINFKLSGHGFQKYIAIQSCILSGKKYICIDEIENGLHFESIKMVLQNLIDCDKNIQFFITTHNEEILNNLTKINLNKNEVSLFNIFENKNGDIESVRFSQDELLQNLSVENELRG</sequence>
<dbReference type="EMBL" id="QBIU01000001">
    <property type="protein sequence ID" value="MWV68690.1"/>
    <property type="molecule type" value="Genomic_DNA"/>
</dbReference>
<dbReference type="PANTHER" id="PTHR43581:SF4">
    <property type="entry name" value="ATP_GTP PHOSPHATASE"/>
    <property type="match status" value="1"/>
</dbReference>
<dbReference type="CDD" id="cd00267">
    <property type="entry name" value="ABC_ATPase"/>
    <property type="match status" value="1"/>
</dbReference>
<dbReference type="GO" id="GO:0005524">
    <property type="term" value="F:ATP binding"/>
    <property type="evidence" value="ECO:0007669"/>
    <property type="project" value="InterPro"/>
</dbReference>
<dbReference type="Proteomes" id="UP000029714">
    <property type="component" value="Unassembled WGS sequence"/>
</dbReference>
<dbReference type="Proteomes" id="UP000477070">
    <property type="component" value="Unassembled WGS sequence"/>
</dbReference>
<dbReference type="InterPro" id="IPR003959">
    <property type="entry name" value="ATPase_AAA_core"/>
</dbReference>
<feature type="domain" description="ATPase AAA-type core" evidence="1">
    <location>
        <begin position="211"/>
        <end position="288"/>
    </location>
</feature>
<dbReference type="Gene3D" id="3.40.50.300">
    <property type="entry name" value="P-loop containing nucleotide triphosphate hydrolases"/>
    <property type="match status" value="1"/>
</dbReference>
<reference evidence="3 4" key="2">
    <citation type="journal article" date="2016" name="Infect. Immun.">
        <title>Helicobacter saguini, a Novel Helicobacter Isolated from Cotton-Top Tamarins with Ulcerative Colitis, Has Proinflammatory Properties and Induces Typhlocolitis and Dysplasia in Gnotobiotic IL-10-/- Mice.</title>
        <authorList>
            <person name="Shen Z."/>
            <person name="Mannion A."/>
            <person name="Whary M.T."/>
            <person name="Muthupalani S."/>
            <person name="Sheh A."/>
            <person name="Feng Y."/>
            <person name="Gong G."/>
            <person name="Vandamme P."/>
            <person name="Holcombe H.R."/>
            <person name="Paster B.J."/>
            <person name="Fox J.G."/>
        </authorList>
    </citation>
    <scope>NUCLEOTIDE SEQUENCE [LARGE SCALE GENOMIC DNA]</scope>
    <source>
        <strain evidence="3 4">MIT 97-6194</strain>
    </source>
</reference>
<dbReference type="SUPFAM" id="SSF52540">
    <property type="entry name" value="P-loop containing nucleoside triphosphate hydrolases"/>
    <property type="match status" value="1"/>
</dbReference>
<dbReference type="PANTHER" id="PTHR43581">
    <property type="entry name" value="ATP/GTP PHOSPHATASE"/>
    <property type="match status" value="1"/>
</dbReference>
<dbReference type="EMBL" id="JRMP02000033">
    <property type="protein sequence ID" value="TLD91546.1"/>
    <property type="molecule type" value="Genomic_DNA"/>
</dbReference>
<accession>A0A347VR87</accession>
<evidence type="ECO:0000259" key="1">
    <source>
        <dbReference type="Pfam" id="PF13304"/>
    </source>
</evidence>
<dbReference type="Pfam" id="PF13304">
    <property type="entry name" value="AAA_21"/>
    <property type="match status" value="1"/>
</dbReference>
<reference evidence="2 5" key="4">
    <citation type="submission" date="2019-12" db="EMBL/GenBank/DDBJ databases">
        <title>Multi-Generational Helicobacter saguini Isolates.</title>
        <authorList>
            <person name="Mannion A."/>
            <person name="Shen Z."/>
            <person name="Fox J.G."/>
        </authorList>
    </citation>
    <scope>NUCLEOTIDE SEQUENCE [LARGE SCALE GENOMIC DNA]</scope>
    <source>
        <strain evidence="2">16-048</strain>
        <strain evidence="5">16-048 (F4)</strain>
    </source>
</reference>
<evidence type="ECO:0000313" key="5">
    <source>
        <dbReference type="Proteomes" id="UP000477070"/>
    </source>
</evidence>
<comment type="caution">
    <text evidence="3">The sequence shown here is derived from an EMBL/GenBank/DDBJ whole genome shotgun (WGS) entry which is preliminary data.</text>
</comment>
<dbReference type="GO" id="GO:0016887">
    <property type="term" value="F:ATP hydrolysis activity"/>
    <property type="evidence" value="ECO:0007669"/>
    <property type="project" value="InterPro"/>
</dbReference>
<evidence type="ECO:0000313" key="3">
    <source>
        <dbReference type="EMBL" id="TLD91546.1"/>
    </source>
</evidence>
<reference evidence="3" key="3">
    <citation type="submission" date="2018-04" db="EMBL/GenBank/DDBJ databases">
        <authorList>
            <person name="Sheh A."/>
            <person name="Shen Z."/>
            <person name="Mannion A.J."/>
            <person name="Fox J.G."/>
        </authorList>
    </citation>
    <scope>NUCLEOTIDE SEQUENCE</scope>
    <source>
        <strain evidence="3">MIT 97-6194</strain>
    </source>
</reference>
<proteinExistence type="predicted"/>
<evidence type="ECO:0000313" key="2">
    <source>
        <dbReference type="EMBL" id="MWV68690.1"/>
    </source>
</evidence>
<evidence type="ECO:0000313" key="4">
    <source>
        <dbReference type="Proteomes" id="UP000029714"/>
    </source>
</evidence>
<dbReference type="InterPro" id="IPR027417">
    <property type="entry name" value="P-loop_NTPase"/>
</dbReference>
<protein>
    <submittedName>
        <fullName evidence="2 3">ATPase</fullName>
    </submittedName>
</protein>
<organism evidence="3 4">
    <name type="scientific">Helicobacter saguini</name>
    <dbReference type="NCBI Taxonomy" id="1548018"/>
    <lineage>
        <taxon>Bacteria</taxon>
        <taxon>Pseudomonadati</taxon>
        <taxon>Campylobacterota</taxon>
        <taxon>Epsilonproteobacteria</taxon>
        <taxon>Campylobacterales</taxon>
        <taxon>Helicobacteraceae</taxon>
        <taxon>Helicobacter</taxon>
    </lineage>
</organism>
<reference evidence="3 4" key="1">
    <citation type="journal article" date="2014" name="Genome Announc.">
        <title>Draft genome sequences of eight enterohepatic helicobacter species isolated from both laboratory and wild rodents.</title>
        <authorList>
            <person name="Sheh A."/>
            <person name="Shen Z."/>
            <person name="Fox J.G."/>
        </authorList>
    </citation>
    <scope>NUCLEOTIDE SEQUENCE [LARGE SCALE GENOMIC DNA]</scope>
    <source>
        <strain evidence="3 4">MIT 97-6194</strain>
    </source>
</reference>
<dbReference type="RefSeq" id="WP_034569570.1">
    <property type="nucleotide sequence ID" value="NZ_JRMP02000033.1"/>
</dbReference>